<keyword evidence="1" id="KW-0175">Coiled coil</keyword>
<dbReference type="PANTHER" id="PTHR46033:SF32">
    <property type="entry name" value="EXPRESSED PROTEIN"/>
    <property type="match status" value="1"/>
</dbReference>
<dbReference type="AlphaFoldDB" id="A0A3L6TLL9"/>
<proteinExistence type="predicted"/>
<evidence type="ECO:0000313" key="4">
    <source>
        <dbReference type="Proteomes" id="UP000275267"/>
    </source>
</evidence>
<dbReference type="Pfam" id="PF10536">
    <property type="entry name" value="PMD"/>
    <property type="match status" value="1"/>
</dbReference>
<dbReference type="GO" id="GO:0010073">
    <property type="term" value="P:meristem maintenance"/>
    <property type="evidence" value="ECO:0007669"/>
    <property type="project" value="InterPro"/>
</dbReference>
<feature type="domain" description="Aminotransferase-like plant mobile" evidence="2">
    <location>
        <begin position="95"/>
        <end position="460"/>
    </location>
</feature>
<gene>
    <name evidence="3" type="ORF">C2845_PM01G36720</name>
</gene>
<accession>A0A3L6TLL9</accession>
<dbReference type="EMBL" id="PQIB02000001">
    <property type="protein sequence ID" value="RLN40526.1"/>
    <property type="molecule type" value="Genomic_DNA"/>
</dbReference>
<dbReference type="Proteomes" id="UP000275267">
    <property type="component" value="Unassembled WGS sequence"/>
</dbReference>
<evidence type="ECO:0000256" key="1">
    <source>
        <dbReference type="SAM" id="Coils"/>
    </source>
</evidence>
<dbReference type="InterPro" id="IPR019557">
    <property type="entry name" value="AminoTfrase-like_pln_mobile"/>
</dbReference>
<evidence type="ECO:0000259" key="2">
    <source>
        <dbReference type="Pfam" id="PF10536"/>
    </source>
</evidence>
<dbReference type="OrthoDB" id="1572276at2759"/>
<name>A0A3L6TLL9_PANMI</name>
<sequence length="870" mass="95838">MEDGEEPLVQESAAPVVSAADPSHRCVRLAHTLLPGAEPGARLPALPSPPRDPGPVLSRGGALAEFRGWPGCPKLWRQWVEKLRPRYEPLWRDLGILDAILAATYRVRRDEGALLQLAAFWSASTSTFVFPWGEATVTLQDVAALAGLPLVGSPVRAPVSGELEKEVGALEAVRVVLNQSKCRKPSYGVWVKHFLERAPDKEASAAGGRGDLVEHGAFLSLWLSRFVLPSPPLDVVHPGIFPVAARLARGESVALAPAALASIYSDLSALKRRLGLRKTKEPPFGVSAPMRILQLWVWERFPELRPEMAKSPAPDVNGVPRVARWHDARSVLDTRYVYQVLMSPKEFEWRPYGSSSIALQPKTCGCWVRGEDITRSKALLSFARCLRACELVGMKCIEKYRPHRVARQLGFDQDVPGVVARVNSRWEEAWDTYNIEAKNLAFIVPDHKPGVTVKYAQWWEPYSSACATAVANSVNTKGLYVLVSRVKRKMEGLPAANSGKKMHVDTSIMIHQTAPDAAEELEDEIPLVERLNRVIKMRRKLHTTEFSVKGAEQELIVEGANSFRSISASVGAKKAILHKNFEQAVADEFAGSLSMVDGLSCGSVTKMALNKCLQQTEEEDLVISNEEKNSRPEYGDLLFHNVVQGAASSENNEATIGAASEVDMLPSSEDNLVIRDSGVETSLSDRTLRQEPDVLAHAAPIQTYAGHSDGPTEEMHKCIVAGDKVHKDKIGPLRCNEKGNKEILLSNRELESVIENLAEANRKKTGNSERPSSSRLVDGIIKEVGTEVCTKTLYYLSRFDRMKDAWDKDANGTGGNQDVYMPRRAVGTMEMIKMASAHRKAEIAELKKNIDRLKEEILTLDAAATSKSKV</sequence>
<comment type="caution">
    <text evidence="3">The sequence shown here is derived from an EMBL/GenBank/DDBJ whole genome shotgun (WGS) entry which is preliminary data.</text>
</comment>
<organism evidence="3 4">
    <name type="scientific">Panicum miliaceum</name>
    <name type="common">Proso millet</name>
    <name type="synonym">Broomcorn millet</name>
    <dbReference type="NCBI Taxonomy" id="4540"/>
    <lineage>
        <taxon>Eukaryota</taxon>
        <taxon>Viridiplantae</taxon>
        <taxon>Streptophyta</taxon>
        <taxon>Embryophyta</taxon>
        <taxon>Tracheophyta</taxon>
        <taxon>Spermatophyta</taxon>
        <taxon>Magnoliopsida</taxon>
        <taxon>Liliopsida</taxon>
        <taxon>Poales</taxon>
        <taxon>Poaceae</taxon>
        <taxon>PACMAD clade</taxon>
        <taxon>Panicoideae</taxon>
        <taxon>Panicodae</taxon>
        <taxon>Paniceae</taxon>
        <taxon>Panicinae</taxon>
        <taxon>Panicum</taxon>
        <taxon>Panicum sect. Panicum</taxon>
    </lineage>
</organism>
<feature type="coiled-coil region" evidence="1">
    <location>
        <begin position="836"/>
        <end position="863"/>
    </location>
</feature>
<reference evidence="4" key="1">
    <citation type="journal article" date="2019" name="Nat. Commun.">
        <title>The genome of broomcorn millet.</title>
        <authorList>
            <person name="Zou C."/>
            <person name="Miki D."/>
            <person name="Li D."/>
            <person name="Tang Q."/>
            <person name="Xiao L."/>
            <person name="Rajput S."/>
            <person name="Deng P."/>
            <person name="Jia W."/>
            <person name="Huang R."/>
            <person name="Zhang M."/>
            <person name="Sun Y."/>
            <person name="Hu J."/>
            <person name="Fu X."/>
            <person name="Schnable P.S."/>
            <person name="Li F."/>
            <person name="Zhang H."/>
            <person name="Feng B."/>
            <person name="Zhu X."/>
            <person name="Liu R."/>
            <person name="Schnable J.C."/>
            <person name="Zhu J.-K."/>
            <person name="Zhang H."/>
        </authorList>
    </citation>
    <scope>NUCLEOTIDE SEQUENCE [LARGE SCALE GENOMIC DNA]</scope>
</reference>
<dbReference type="InterPro" id="IPR044824">
    <property type="entry name" value="MAIN-like"/>
</dbReference>
<protein>
    <recommendedName>
        <fullName evidence="2">Aminotransferase-like plant mobile domain-containing protein</fullName>
    </recommendedName>
</protein>
<dbReference type="STRING" id="4540.A0A3L6TLL9"/>
<evidence type="ECO:0000313" key="3">
    <source>
        <dbReference type="EMBL" id="RLN40526.1"/>
    </source>
</evidence>
<dbReference type="PANTHER" id="PTHR46033">
    <property type="entry name" value="PROTEIN MAIN-LIKE 2"/>
    <property type="match status" value="1"/>
</dbReference>
<keyword evidence="4" id="KW-1185">Reference proteome</keyword>